<accession>A0ACC0KU67</accession>
<sequence length="981" mass="108326">MKDIVIFLILSLVVNVYGVQQRVDPLVLIGQGLVRGQKSTDGDYSAFLGIPYAKVDLDDPFGAAQPASHFEEEIFYAYDNSKVCPQTFKGFSNTASEQEDIDCLQLSLYVPSRASSRNPLPVLVWFHGGGFAVGSGNQQGPSNLLKHGIIIVTVNYRLGPYGFMCLNNTAVPGNQGLKDQYTALRWVRDNIAAFGGNPYNVTLGGFSAGSASVLYQLYSSKDKLFNKVIAESGTHLSPDMFGSGDYDAAVKLANYLGLNTTDEQQALNFLATTHHSLVTGAASDLALEFLPCKENYFNDVDNFIDKEPSYLSNKRKIRNTPVLIGNTDLEYLGDVQNVHGEDYLSTDFFRSRLQQVFDLEDDQLDTAAAIVRHFYIGDRAITTDVNDEAENLNSDFVFNHPIQDTITSLINENAKPVYEYVFSYVGDTGAAGAGHSAELPYLFNLPGYPSLRSADDQLISDRRVDPLVIISQGLVRGQKATDGDYSAFLGIPYAKVDVDDPFGAPRPAPEFEEEIFYAYDNSRKCPQTPFGVFPQASSDDESIDCLQLSVYVPSQASSYNPLPVLVWIHGGGFMGGSATEYGAQNLVRHGVIVVTVNYRLGPYGFMCLDIPAVPGNQGLKDQYEALRWVRNNIAAFGGNPYNVTLAGQSAGSASVLLQLYSSKEKLFNKVIAESGTHLSPDMFTNPDLNAAVKLANYLGFNTTDDQQALEFLSTSHHSLVTGAVSDVGLDFKPCKEKSFSGVENFVDSEPYALSNERKIRNTPILIGNTNAEYLGDSITLMHGEDYFESDFFKTRLQNAFNLDKEQQDKAAEIIRHFYIGDKPISADVAFEAANFNSDFVFNHPIQDTITSLISENANPIYEYVFTYVAESGAAGASHSAELSYLFNIPRSGQRSADEQTMVDIITTLWTNFIKYGNPTPSTSDLIPVSWPAVTSNTRPYLNIGSELRMEDRFEKERMAFWDLFHSIYGKYSNLVRNCDYD</sequence>
<protein>
    <submittedName>
        <fullName evidence="1">Uncharacterized protein</fullName>
    </submittedName>
</protein>
<comment type="caution">
    <text evidence="1">The sequence shown here is derived from an EMBL/GenBank/DDBJ whole genome shotgun (WGS) entry which is preliminary data.</text>
</comment>
<gene>
    <name evidence="1" type="ORF">MSG28_001451</name>
</gene>
<evidence type="ECO:0000313" key="1">
    <source>
        <dbReference type="EMBL" id="KAI8440017.1"/>
    </source>
</evidence>
<reference evidence="1 2" key="1">
    <citation type="journal article" date="2022" name="Genome Biol. Evol.">
        <title>The Spruce Budworm Genome: Reconstructing the Evolutionary History of Antifreeze Proteins.</title>
        <authorList>
            <person name="Beliveau C."/>
            <person name="Gagne P."/>
            <person name="Picq S."/>
            <person name="Vernygora O."/>
            <person name="Keeling C.I."/>
            <person name="Pinkney K."/>
            <person name="Doucet D."/>
            <person name="Wen F."/>
            <person name="Johnston J.S."/>
            <person name="Maaroufi H."/>
            <person name="Boyle B."/>
            <person name="Laroche J."/>
            <person name="Dewar K."/>
            <person name="Juretic N."/>
            <person name="Blackburn G."/>
            <person name="Nisole A."/>
            <person name="Brunet B."/>
            <person name="Brandao M."/>
            <person name="Lumley L."/>
            <person name="Duan J."/>
            <person name="Quan G."/>
            <person name="Lucarotti C.J."/>
            <person name="Roe A.D."/>
            <person name="Sperling F.A.H."/>
            <person name="Levesque R.C."/>
            <person name="Cusson M."/>
        </authorList>
    </citation>
    <scope>NUCLEOTIDE SEQUENCE [LARGE SCALE GENOMIC DNA]</scope>
    <source>
        <strain evidence="1">Glfc:IPQL:Cfum</strain>
    </source>
</reference>
<evidence type="ECO:0000313" key="2">
    <source>
        <dbReference type="Proteomes" id="UP001064048"/>
    </source>
</evidence>
<proteinExistence type="predicted"/>
<keyword evidence="2" id="KW-1185">Reference proteome</keyword>
<dbReference type="Proteomes" id="UP001064048">
    <property type="component" value="Chromosome 2"/>
</dbReference>
<name>A0ACC0KU67_CHOFU</name>
<dbReference type="EMBL" id="CM046102">
    <property type="protein sequence ID" value="KAI8440017.1"/>
    <property type="molecule type" value="Genomic_DNA"/>
</dbReference>
<organism evidence="1 2">
    <name type="scientific">Choristoneura fumiferana</name>
    <name type="common">Spruce budworm moth</name>
    <name type="synonym">Archips fumiferana</name>
    <dbReference type="NCBI Taxonomy" id="7141"/>
    <lineage>
        <taxon>Eukaryota</taxon>
        <taxon>Metazoa</taxon>
        <taxon>Ecdysozoa</taxon>
        <taxon>Arthropoda</taxon>
        <taxon>Hexapoda</taxon>
        <taxon>Insecta</taxon>
        <taxon>Pterygota</taxon>
        <taxon>Neoptera</taxon>
        <taxon>Endopterygota</taxon>
        <taxon>Lepidoptera</taxon>
        <taxon>Glossata</taxon>
        <taxon>Ditrysia</taxon>
        <taxon>Tortricoidea</taxon>
        <taxon>Tortricidae</taxon>
        <taxon>Tortricinae</taxon>
        <taxon>Choristoneura</taxon>
    </lineage>
</organism>